<feature type="transmembrane region" description="Helical" evidence="1">
    <location>
        <begin position="201"/>
        <end position="224"/>
    </location>
</feature>
<accession>A0A7K3WV73</accession>
<feature type="transmembrane region" description="Helical" evidence="1">
    <location>
        <begin position="65"/>
        <end position="85"/>
    </location>
</feature>
<evidence type="ECO:0000256" key="1">
    <source>
        <dbReference type="SAM" id="Phobius"/>
    </source>
</evidence>
<keyword evidence="1" id="KW-1133">Transmembrane helix</keyword>
<evidence type="ECO:0000313" key="2">
    <source>
        <dbReference type="EMBL" id="NEN24812.1"/>
    </source>
</evidence>
<protein>
    <submittedName>
        <fullName evidence="2">Succinate dehydrogenase cytochrome b subunit</fullName>
    </submittedName>
</protein>
<name>A0A7K3WV73_9FLAO</name>
<dbReference type="GO" id="GO:0016020">
    <property type="term" value="C:membrane"/>
    <property type="evidence" value="ECO:0007669"/>
    <property type="project" value="InterPro"/>
</dbReference>
<proteinExistence type="predicted"/>
<dbReference type="RefSeq" id="WP_163286204.1">
    <property type="nucleotide sequence ID" value="NZ_JAAGVY010000033.1"/>
</dbReference>
<dbReference type="AlphaFoldDB" id="A0A7K3WV73"/>
<keyword evidence="3" id="KW-1185">Reference proteome</keyword>
<feature type="transmembrane region" description="Helical" evidence="1">
    <location>
        <begin position="162"/>
        <end position="180"/>
    </location>
</feature>
<sequence length="228" mass="25507">MSNSALIQSSLAKKYWMAATGLFLCLFLVGHLAGNLQLLISGEEGLLQFNEYAKFMTSNPVVMILSYLTYISILFHAIDGFVLTVQNRKARPKNYAYSKPSENSLWTSRNMALLGTIILVFIILHMRQFWYVMHWGPIGVDSAGNKDLYTVTITAFTDGTFGLLYTIGYVVAMVAIALHLSHGFQSAFQSLGLRTDKLKKAIIIVGYIFAMLIPLLFAIIPVYIHLTH</sequence>
<organism evidence="2 3">
    <name type="scientific">Cryomorpha ignava</name>
    <dbReference type="NCBI Taxonomy" id="101383"/>
    <lineage>
        <taxon>Bacteria</taxon>
        <taxon>Pseudomonadati</taxon>
        <taxon>Bacteroidota</taxon>
        <taxon>Flavobacteriia</taxon>
        <taxon>Flavobacteriales</taxon>
        <taxon>Cryomorphaceae</taxon>
        <taxon>Cryomorpha</taxon>
    </lineage>
</organism>
<feature type="transmembrane region" description="Helical" evidence="1">
    <location>
        <begin position="106"/>
        <end position="126"/>
    </location>
</feature>
<dbReference type="Gene3D" id="1.20.1300.10">
    <property type="entry name" value="Fumarate reductase/succinate dehydrogenase, transmembrane subunit"/>
    <property type="match status" value="1"/>
</dbReference>
<dbReference type="InterPro" id="IPR011138">
    <property type="entry name" value="Cytochrome_b-558"/>
</dbReference>
<comment type="caution">
    <text evidence="2">The sequence shown here is derived from an EMBL/GenBank/DDBJ whole genome shotgun (WGS) entry which is preliminary data.</text>
</comment>
<keyword evidence="1" id="KW-0812">Transmembrane</keyword>
<evidence type="ECO:0000313" key="3">
    <source>
        <dbReference type="Proteomes" id="UP000486602"/>
    </source>
</evidence>
<dbReference type="CDD" id="cd03498">
    <property type="entry name" value="SQR_TypeB_2_TM"/>
    <property type="match status" value="1"/>
</dbReference>
<dbReference type="SUPFAM" id="SSF81343">
    <property type="entry name" value="Fumarate reductase respiratory complex transmembrane subunits"/>
    <property type="match status" value="1"/>
</dbReference>
<keyword evidence="1" id="KW-0472">Membrane</keyword>
<dbReference type="NCBIfam" id="TIGR02046">
    <property type="entry name" value="sdhC_b558_fam"/>
    <property type="match status" value="1"/>
</dbReference>
<gene>
    <name evidence="2" type="ORF">G3O08_15015</name>
</gene>
<dbReference type="EMBL" id="JAAGVY010000033">
    <property type="protein sequence ID" value="NEN24812.1"/>
    <property type="molecule type" value="Genomic_DNA"/>
</dbReference>
<dbReference type="InterPro" id="IPR034804">
    <property type="entry name" value="SQR/QFR_C/D"/>
</dbReference>
<reference evidence="2 3" key="1">
    <citation type="submission" date="2020-02" db="EMBL/GenBank/DDBJ databases">
        <title>Out from the shadows clarifying the taxonomy of the family Cryomorphaceae and related taxa by utilizing the GTDB taxonomic framework.</title>
        <authorList>
            <person name="Bowman J.P."/>
        </authorList>
    </citation>
    <scope>NUCLEOTIDE SEQUENCE [LARGE SCALE GENOMIC DNA]</scope>
    <source>
        <strain evidence="2 3">QSSC 1-22</strain>
    </source>
</reference>
<dbReference type="Proteomes" id="UP000486602">
    <property type="component" value="Unassembled WGS sequence"/>
</dbReference>